<sequence length="145" mass="16295">MGTTSRSRLVSSYGVILQLVLLFESTTALSVFISRQIQITPAPLIGGPSWLPLHCQVIVDQCNVFDFVPLDATNPIVLQKLITFQAVPAIARIRTKNSTRNGSELVDRAVSFCQDYNRELHLLNNNCWTFAYDLVSYMTLEDDSR</sequence>
<reference evidence="1" key="2">
    <citation type="submission" date="2021-04" db="EMBL/GenBank/DDBJ databases">
        <authorList>
            <person name="Podell S."/>
        </authorList>
    </citation>
    <scope>NUCLEOTIDE SEQUENCE</scope>
    <source>
        <strain evidence="1">Hildebrandi</strain>
    </source>
</reference>
<evidence type="ECO:0000313" key="1">
    <source>
        <dbReference type="EMBL" id="KAG7349031.1"/>
    </source>
</evidence>
<dbReference type="Proteomes" id="UP000693970">
    <property type="component" value="Unassembled WGS sequence"/>
</dbReference>
<reference evidence="1" key="1">
    <citation type="journal article" date="2021" name="Sci. Rep.">
        <title>Diploid genomic architecture of Nitzschia inconspicua, an elite biomass production diatom.</title>
        <authorList>
            <person name="Oliver A."/>
            <person name="Podell S."/>
            <person name="Pinowska A."/>
            <person name="Traller J.C."/>
            <person name="Smith S.R."/>
            <person name="McClure R."/>
            <person name="Beliaev A."/>
            <person name="Bohutskyi P."/>
            <person name="Hill E.A."/>
            <person name="Rabines A."/>
            <person name="Zheng H."/>
            <person name="Allen L.Z."/>
            <person name="Kuo A."/>
            <person name="Grigoriev I.V."/>
            <person name="Allen A.E."/>
            <person name="Hazlebeck D."/>
            <person name="Allen E.E."/>
        </authorList>
    </citation>
    <scope>NUCLEOTIDE SEQUENCE</scope>
    <source>
        <strain evidence="1">Hildebrandi</strain>
    </source>
</reference>
<keyword evidence="2" id="KW-1185">Reference proteome</keyword>
<gene>
    <name evidence="1" type="ORF">IV203_011628</name>
</gene>
<protein>
    <submittedName>
        <fullName evidence="1">Uncharacterized protein</fullName>
    </submittedName>
</protein>
<accession>A0A9K3PJG4</accession>
<name>A0A9K3PJG4_9STRA</name>
<evidence type="ECO:0000313" key="2">
    <source>
        <dbReference type="Proteomes" id="UP000693970"/>
    </source>
</evidence>
<dbReference type="EMBL" id="JAGRRH010000019">
    <property type="protein sequence ID" value="KAG7349031.1"/>
    <property type="molecule type" value="Genomic_DNA"/>
</dbReference>
<dbReference type="OrthoDB" id="44681at2759"/>
<proteinExistence type="predicted"/>
<comment type="caution">
    <text evidence="1">The sequence shown here is derived from an EMBL/GenBank/DDBJ whole genome shotgun (WGS) entry which is preliminary data.</text>
</comment>
<organism evidence="1 2">
    <name type="scientific">Nitzschia inconspicua</name>
    <dbReference type="NCBI Taxonomy" id="303405"/>
    <lineage>
        <taxon>Eukaryota</taxon>
        <taxon>Sar</taxon>
        <taxon>Stramenopiles</taxon>
        <taxon>Ochrophyta</taxon>
        <taxon>Bacillariophyta</taxon>
        <taxon>Bacillariophyceae</taxon>
        <taxon>Bacillariophycidae</taxon>
        <taxon>Bacillariales</taxon>
        <taxon>Bacillariaceae</taxon>
        <taxon>Nitzschia</taxon>
    </lineage>
</organism>
<dbReference type="AlphaFoldDB" id="A0A9K3PJG4"/>